<dbReference type="GeneID" id="113204103"/>
<organism evidence="1 2">
    <name type="scientific">Frankliniella occidentalis</name>
    <name type="common">Western flower thrips</name>
    <name type="synonym">Euthrips occidentalis</name>
    <dbReference type="NCBI Taxonomy" id="133901"/>
    <lineage>
        <taxon>Eukaryota</taxon>
        <taxon>Metazoa</taxon>
        <taxon>Ecdysozoa</taxon>
        <taxon>Arthropoda</taxon>
        <taxon>Hexapoda</taxon>
        <taxon>Insecta</taxon>
        <taxon>Pterygota</taxon>
        <taxon>Neoptera</taxon>
        <taxon>Paraneoptera</taxon>
        <taxon>Thysanoptera</taxon>
        <taxon>Terebrantia</taxon>
        <taxon>Thripoidea</taxon>
        <taxon>Thripidae</taxon>
        <taxon>Frankliniella</taxon>
    </lineage>
</organism>
<keyword evidence="1" id="KW-1185">Reference proteome</keyword>
<proteinExistence type="predicted"/>
<dbReference type="Gene3D" id="3.80.10.10">
    <property type="entry name" value="Ribonuclease Inhibitor"/>
    <property type="match status" value="1"/>
</dbReference>
<gene>
    <name evidence="2" type="primary">LOC113204103</name>
</gene>
<dbReference type="RefSeq" id="XP_026274907.1">
    <property type="nucleotide sequence ID" value="XM_026419122.2"/>
</dbReference>
<reference evidence="2" key="1">
    <citation type="submission" date="2025-08" db="UniProtKB">
        <authorList>
            <consortium name="RefSeq"/>
        </authorList>
    </citation>
    <scope>IDENTIFICATION</scope>
    <source>
        <tissue evidence="2">Whole organism</tissue>
    </source>
</reference>
<dbReference type="KEGG" id="foc:113204103"/>
<dbReference type="AlphaFoldDB" id="A0A6J1S1J9"/>
<accession>A0A6J1S1J9</accession>
<dbReference type="InterPro" id="IPR032675">
    <property type="entry name" value="LRR_dom_sf"/>
</dbReference>
<evidence type="ECO:0000313" key="1">
    <source>
        <dbReference type="Proteomes" id="UP000504606"/>
    </source>
</evidence>
<dbReference type="Proteomes" id="UP000504606">
    <property type="component" value="Unplaced"/>
</dbReference>
<dbReference type="OrthoDB" id="9974792at2759"/>
<sequence>MLSLENACLGVSEVVRLLGAAARSSAQAITALRLRAAFREWQAPHASPRFSRALRRVCPLSSLCLDYPALSDATLGLLAECCGPALQLLSITVRDTDNRQHALSEDAWAGVARACPDLRTVLNIENLGHHEDIVGLLLPSMPLYGFRLYSGRVWDQSRSRSFRSTLRLLTANYHRSLEMVQLNLKNSREQVDDVILDLLARCDRLSHFHFDGVLRRMSTVGDMCRLRLDSAINFHTIHVRPKIINSEICSSTKDILATFRCPLAEKEVDFRIEIPSR</sequence>
<name>A0A6J1S1J9_FRAOC</name>
<protein>
    <submittedName>
        <fullName evidence="2">Uncharacterized protein LOC113204103</fullName>
    </submittedName>
</protein>
<evidence type="ECO:0000313" key="2">
    <source>
        <dbReference type="RefSeq" id="XP_026274907.1"/>
    </source>
</evidence>